<reference evidence="1 2" key="1">
    <citation type="submission" date="2020-04" db="EMBL/GenBank/DDBJ databases">
        <title>Thalassotalea sp. M1531, isolated from the surface of marine red alga.</title>
        <authorList>
            <person name="Pang L."/>
            <person name="Lu D.-C."/>
        </authorList>
    </citation>
    <scope>NUCLEOTIDE SEQUENCE [LARGE SCALE GENOMIC DNA]</scope>
    <source>
        <strain evidence="1 2">M1531</strain>
    </source>
</reference>
<gene>
    <name evidence="1" type="ORF">HII17_00005</name>
</gene>
<evidence type="ECO:0000313" key="2">
    <source>
        <dbReference type="Proteomes" id="UP000568664"/>
    </source>
</evidence>
<dbReference type="InterPro" id="IPR043519">
    <property type="entry name" value="NT_sf"/>
</dbReference>
<keyword evidence="2" id="KW-1185">Reference proteome</keyword>
<dbReference type="PANTHER" id="PTHR34822:SF1">
    <property type="entry name" value="GRPB FAMILY PROTEIN"/>
    <property type="match status" value="1"/>
</dbReference>
<name>A0A7Y0LA77_9GAMM</name>
<dbReference type="SUPFAM" id="SSF81301">
    <property type="entry name" value="Nucleotidyltransferase"/>
    <property type="match status" value="1"/>
</dbReference>
<evidence type="ECO:0000313" key="1">
    <source>
        <dbReference type="EMBL" id="NMP29926.1"/>
    </source>
</evidence>
<dbReference type="Pfam" id="PF04229">
    <property type="entry name" value="GrpB"/>
    <property type="match status" value="1"/>
</dbReference>
<comment type="caution">
    <text evidence="1">The sequence shown here is derived from an EMBL/GenBank/DDBJ whole genome shotgun (WGS) entry which is preliminary data.</text>
</comment>
<accession>A0A7Y0LA77</accession>
<dbReference type="Gene3D" id="3.30.460.10">
    <property type="entry name" value="Beta Polymerase, domain 2"/>
    <property type="match status" value="1"/>
</dbReference>
<dbReference type="RefSeq" id="WP_169073278.1">
    <property type="nucleotide sequence ID" value="NZ_JABBXH010000001.1"/>
</dbReference>
<dbReference type="Proteomes" id="UP000568664">
    <property type="component" value="Unassembled WGS sequence"/>
</dbReference>
<dbReference type="EMBL" id="JABBXH010000001">
    <property type="protein sequence ID" value="NMP29926.1"/>
    <property type="molecule type" value="Genomic_DNA"/>
</dbReference>
<dbReference type="AlphaFoldDB" id="A0A7Y0LA77"/>
<sequence>MSIRVIEVVDYDSNWQKKFESEKLLLTNAIGVNAIKIEHIGSTSIVGLAAKPIIDILIEVSSLMELDTANEKLEALGYKVKGENGISGRRYFQKGGNQRSHQVHAFQTNDINLLRHLAFKEYLIAHPAIASEYSAIKKEAVSKCENNINVYMALKNDFIEKHEKLAIDWFGN</sequence>
<organism evidence="1 2">
    <name type="scientific">Thalassotalea algicola</name>
    <dbReference type="NCBI Taxonomy" id="2716224"/>
    <lineage>
        <taxon>Bacteria</taxon>
        <taxon>Pseudomonadati</taxon>
        <taxon>Pseudomonadota</taxon>
        <taxon>Gammaproteobacteria</taxon>
        <taxon>Alteromonadales</taxon>
        <taxon>Colwelliaceae</taxon>
        <taxon>Thalassotalea</taxon>
    </lineage>
</organism>
<dbReference type="InterPro" id="IPR007344">
    <property type="entry name" value="GrpB/CoaE"/>
</dbReference>
<dbReference type="PANTHER" id="PTHR34822">
    <property type="entry name" value="GRPB DOMAIN PROTEIN (AFU_ORTHOLOGUE AFUA_1G01530)"/>
    <property type="match status" value="1"/>
</dbReference>
<proteinExistence type="predicted"/>
<protein>
    <submittedName>
        <fullName evidence="1">GrpB family protein</fullName>
    </submittedName>
</protein>